<dbReference type="Proteomes" id="UP000186705">
    <property type="component" value="Unassembled WGS sequence"/>
</dbReference>
<evidence type="ECO:0000256" key="1">
    <source>
        <dbReference type="ARBA" id="ARBA00023125"/>
    </source>
</evidence>
<evidence type="ECO:0000256" key="2">
    <source>
        <dbReference type="PROSITE-ProRule" id="PRU01091"/>
    </source>
</evidence>
<feature type="domain" description="OmpR/PhoB-type" evidence="3">
    <location>
        <begin position="4"/>
        <end position="99"/>
    </location>
</feature>
<dbReference type="CDD" id="cd00383">
    <property type="entry name" value="trans_reg_C"/>
    <property type="match status" value="1"/>
</dbReference>
<dbReference type="GO" id="GO:0003677">
    <property type="term" value="F:DNA binding"/>
    <property type="evidence" value="ECO:0007669"/>
    <property type="project" value="UniProtKB-UniRule"/>
</dbReference>
<dbReference type="EMBL" id="MPKA01000053">
    <property type="protein sequence ID" value="OLU47240.1"/>
    <property type="molecule type" value="Genomic_DNA"/>
</dbReference>
<dbReference type="InterPro" id="IPR036388">
    <property type="entry name" value="WH-like_DNA-bd_sf"/>
</dbReference>
<dbReference type="STRING" id="1862672.BO225_03320"/>
<dbReference type="SUPFAM" id="SSF46894">
    <property type="entry name" value="C-terminal effector domain of the bipartite response regulators"/>
    <property type="match status" value="1"/>
</dbReference>
<comment type="caution">
    <text evidence="4">The sequence shown here is derived from an EMBL/GenBank/DDBJ whole genome shotgun (WGS) entry which is preliminary data.</text>
</comment>
<dbReference type="GO" id="GO:0006355">
    <property type="term" value="P:regulation of DNA-templated transcription"/>
    <property type="evidence" value="ECO:0007669"/>
    <property type="project" value="InterPro"/>
</dbReference>
<gene>
    <name evidence="4" type="ORF">BO225_03320</name>
</gene>
<dbReference type="InterPro" id="IPR001867">
    <property type="entry name" value="OmpR/PhoB-type_DNA-bd"/>
</dbReference>
<dbReference type="AlphaFoldDB" id="A0A1U7NP30"/>
<keyword evidence="1 2" id="KW-0238">DNA-binding</keyword>
<organism evidence="4 5">
    <name type="scientific">Dubosiella newyorkensis</name>
    <dbReference type="NCBI Taxonomy" id="1862672"/>
    <lineage>
        <taxon>Bacteria</taxon>
        <taxon>Bacillati</taxon>
        <taxon>Bacillota</taxon>
        <taxon>Erysipelotrichia</taxon>
        <taxon>Erysipelotrichales</taxon>
        <taxon>Erysipelotrichaceae</taxon>
        <taxon>Dubosiella</taxon>
    </lineage>
</organism>
<reference evidence="4 5" key="1">
    <citation type="submission" date="2016-11" db="EMBL/GenBank/DDBJ databases">
        <title>Description of two novel members of the family Erysipelotrichaceae: Ileibacterium lipovorans gen. nov., sp. nov. and Dubosiella newyorkensis, gen. nov., sp. nov.</title>
        <authorList>
            <person name="Cox L.M."/>
            <person name="Sohn J."/>
            <person name="Tyrrell K.L."/>
            <person name="Citron D.M."/>
            <person name="Lawson P.A."/>
            <person name="Patel N.B."/>
            <person name="Iizumi T."/>
            <person name="Perez-Perez G.I."/>
            <person name="Goldstein E.J."/>
            <person name="Blaser M.J."/>
        </authorList>
    </citation>
    <scope>NUCLEOTIDE SEQUENCE [LARGE SCALE GENOMIC DNA]</scope>
    <source>
        <strain evidence="4 5">NYU-BL-A4</strain>
    </source>
</reference>
<dbReference type="GO" id="GO:0000160">
    <property type="term" value="P:phosphorelay signal transduction system"/>
    <property type="evidence" value="ECO:0007669"/>
    <property type="project" value="InterPro"/>
</dbReference>
<dbReference type="Gene3D" id="1.10.10.10">
    <property type="entry name" value="Winged helix-like DNA-binding domain superfamily/Winged helix DNA-binding domain"/>
    <property type="match status" value="1"/>
</dbReference>
<dbReference type="PROSITE" id="PS51755">
    <property type="entry name" value="OMPR_PHOB"/>
    <property type="match status" value="1"/>
</dbReference>
<accession>A0A1U7NP30</accession>
<evidence type="ECO:0000259" key="3">
    <source>
        <dbReference type="PROSITE" id="PS51755"/>
    </source>
</evidence>
<dbReference type="InterPro" id="IPR016032">
    <property type="entry name" value="Sig_transdc_resp-reg_C-effctor"/>
</dbReference>
<sequence>MTDSNWTLLPFDFRYDLKNHHLYQLDQRIFLTPTEQRLFDMLIKNRGRIVRREELTLHLWNTEQFIGEGTLTTSMSRLRKKIGNPHLIKTIKGIGYWIP</sequence>
<protein>
    <recommendedName>
        <fullName evidence="3">OmpR/PhoB-type domain-containing protein</fullName>
    </recommendedName>
</protein>
<dbReference type="SMART" id="SM00862">
    <property type="entry name" value="Trans_reg_C"/>
    <property type="match status" value="1"/>
</dbReference>
<proteinExistence type="predicted"/>
<name>A0A1U7NP30_9FIRM</name>
<keyword evidence="5" id="KW-1185">Reference proteome</keyword>
<dbReference type="RefSeq" id="WP_076340867.1">
    <property type="nucleotide sequence ID" value="NZ_CAJTMI010000011.1"/>
</dbReference>
<dbReference type="GeneID" id="78276647"/>
<evidence type="ECO:0000313" key="4">
    <source>
        <dbReference type="EMBL" id="OLU47240.1"/>
    </source>
</evidence>
<feature type="DNA-binding region" description="OmpR/PhoB-type" evidence="2">
    <location>
        <begin position="4"/>
        <end position="99"/>
    </location>
</feature>
<dbReference type="OrthoDB" id="9790442at2"/>
<dbReference type="Pfam" id="PF00486">
    <property type="entry name" value="Trans_reg_C"/>
    <property type="match status" value="1"/>
</dbReference>
<evidence type="ECO:0000313" key="5">
    <source>
        <dbReference type="Proteomes" id="UP000186705"/>
    </source>
</evidence>